<feature type="compositionally biased region" description="Basic and acidic residues" evidence="1">
    <location>
        <begin position="264"/>
        <end position="273"/>
    </location>
</feature>
<name>A0ABP0V6H5_9BRYO</name>
<evidence type="ECO:0000256" key="1">
    <source>
        <dbReference type="SAM" id="MobiDB-lite"/>
    </source>
</evidence>
<dbReference type="Gene3D" id="1.10.287.110">
    <property type="entry name" value="DnaJ domain"/>
    <property type="match status" value="1"/>
</dbReference>
<evidence type="ECO:0000259" key="2">
    <source>
        <dbReference type="PROSITE" id="PS50076"/>
    </source>
</evidence>
<reference evidence="3" key="1">
    <citation type="submission" date="2024-02" db="EMBL/GenBank/DDBJ databases">
        <authorList>
            <consortium name="ELIXIR-Norway"/>
            <consortium name="Elixir Norway"/>
        </authorList>
    </citation>
    <scope>NUCLEOTIDE SEQUENCE</scope>
</reference>
<dbReference type="PROSITE" id="PS50076">
    <property type="entry name" value="DNAJ_2"/>
    <property type="match status" value="1"/>
</dbReference>
<proteinExistence type="predicted"/>
<organism evidence="3 4">
    <name type="scientific">Sphagnum jensenii</name>
    <dbReference type="NCBI Taxonomy" id="128206"/>
    <lineage>
        <taxon>Eukaryota</taxon>
        <taxon>Viridiplantae</taxon>
        <taxon>Streptophyta</taxon>
        <taxon>Embryophyta</taxon>
        <taxon>Bryophyta</taxon>
        <taxon>Sphagnophytina</taxon>
        <taxon>Sphagnopsida</taxon>
        <taxon>Sphagnales</taxon>
        <taxon>Sphagnaceae</taxon>
        <taxon>Sphagnum</taxon>
    </lineage>
</organism>
<dbReference type="Proteomes" id="UP001497444">
    <property type="component" value="Unassembled WGS sequence"/>
</dbReference>
<accession>A0ABP0V6H5</accession>
<evidence type="ECO:0000313" key="4">
    <source>
        <dbReference type="Proteomes" id="UP001497444"/>
    </source>
</evidence>
<keyword evidence="4" id="KW-1185">Reference proteome</keyword>
<comment type="caution">
    <text evidence="3">The sequence shown here is derived from an EMBL/GenBank/DDBJ whole genome shotgun (WGS) entry which is preliminary data.</text>
</comment>
<feature type="region of interest" description="Disordered" evidence="1">
    <location>
        <begin position="264"/>
        <end position="309"/>
    </location>
</feature>
<dbReference type="InterPro" id="IPR001623">
    <property type="entry name" value="DnaJ_domain"/>
</dbReference>
<evidence type="ECO:0000313" key="3">
    <source>
        <dbReference type="EMBL" id="CAK9249631.1"/>
    </source>
</evidence>
<dbReference type="PANTHER" id="PTHR43096:SF58">
    <property type="entry name" value="CHAPERONE DNAJ-DOMAIN SUPERFAMILY PROTEIN"/>
    <property type="match status" value="1"/>
</dbReference>
<dbReference type="SMART" id="SM00271">
    <property type="entry name" value="DnaJ"/>
    <property type="match status" value="1"/>
</dbReference>
<dbReference type="EMBL" id="CAXAQS010000015">
    <property type="protein sequence ID" value="CAK9249631.1"/>
    <property type="molecule type" value="Genomic_DNA"/>
</dbReference>
<sequence>MAILTRGELLCVGECIGTISRYNNCSLSTSSRRCGIVSTTILGKGVRSSYYVPRRRRRRRSLQRVLGVRWCCKDDDDDDDDGRGWTGGSGRGVGRKGSSVFVCFAQQSLYETLGVASSASEKEIRQAYRRLALKYHPDVNKKADAQEQFLRIKNAYQTLVDSNSRAKYDASQRSRTAADWDPFQWSSSRPKGNSTVQEEDFYGFGEFWRDLKGSFEDFLRDLESDMSKRQGSRSKQGKMKSLWEELADIGEEFVEFLEKELNIDEGEGDKKQGADFAKQQRQSPKGAYDSSKASRQDAPDEKRKVETETAEIEDMLAKLKKELGI</sequence>
<dbReference type="InterPro" id="IPR036869">
    <property type="entry name" value="J_dom_sf"/>
</dbReference>
<protein>
    <recommendedName>
        <fullName evidence="2">J domain-containing protein</fullName>
    </recommendedName>
</protein>
<dbReference type="PANTHER" id="PTHR43096">
    <property type="entry name" value="DNAJ HOMOLOG 1, MITOCHONDRIAL-RELATED"/>
    <property type="match status" value="1"/>
</dbReference>
<gene>
    <name evidence="3" type="ORF">CSSPJE1EN1_LOCUS25009</name>
</gene>
<dbReference type="SUPFAM" id="SSF46565">
    <property type="entry name" value="Chaperone J-domain"/>
    <property type="match status" value="1"/>
</dbReference>
<dbReference type="Pfam" id="PF00226">
    <property type="entry name" value="DnaJ"/>
    <property type="match status" value="1"/>
</dbReference>
<feature type="compositionally biased region" description="Basic and acidic residues" evidence="1">
    <location>
        <begin position="292"/>
        <end position="307"/>
    </location>
</feature>
<feature type="domain" description="J" evidence="2">
    <location>
        <begin position="108"/>
        <end position="172"/>
    </location>
</feature>
<dbReference type="CDD" id="cd06257">
    <property type="entry name" value="DnaJ"/>
    <property type="match status" value="1"/>
</dbReference>
<dbReference type="PRINTS" id="PR00625">
    <property type="entry name" value="JDOMAIN"/>
</dbReference>